<gene>
    <name evidence="3" type="ORF">AKO1_014981</name>
</gene>
<evidence type="ECO:0000313" key="3">
    <source>
        <dbReference type="EMBL" id="KAL0483074.1"/>
    </source>
</evidence>
<evidence type="ECO:0000259" key="2">
    <source>
        <dbReference type="SMART" id="SM00645"/>
    </source>
</evidence>
<sequence>MIQTTQQSIKRNLLSDANPPKSFDSRTKWPECISPIIDQGVCGGCCFGRAVSGVGVMQDRMCIASDSFIVKMPLSIQSMIGCADNGGCDGGYQETFWQYTQKEGIYVDSCSSYRAGESGDAGSCPSKCDDGSPVAKADRYWSDTYRMCSDQDNFKDIKNEIANNGPVHGYMDVYEDFYYYKTGVYRHRTGSLIGGHAIRIVGYGVDKQAVKTNVANSWGPYWGEKGFARIKEGECSVGQFVYAGTVYM</sequence>
<reference evidence="3 4" key="1">
    <citation type="submission" date="2024-03" db="EMBL/GenBank/DDBJ databases">
        <title>The Acrasis kona genome and developmental transcriptomes reveal deep origins of eukaryotic multicellular pathways.</title>
        <authorList>
            <person name="Sheikh S."/>
            <person name="Fu C.-J."/>
            <person name="Brown M.W."/>
            <person name="Baldauf S.L."/>
        </authorList>
    </citation>
    <scope>NUCLEOTIDE SEQUENCE [LARGE SCALE GENOMIC DNA]</scope>
    <source>
        <strain evidence="3 4">ATCC MYA-3509</strain>
    </source>
</reference>
<accession>A0AAW2Z2C3</accession>
<dbReference type="InterPro" id="IPR025660">
    <property type="entry name" value="Pept_his_AS"/>
</dbReference>
<dbReference type="Proteomes" id="UP001431209">
    <property type="component" value="Unassembled WGS sequence"/>
</dbReference>
<evidence type="ECO:0000313" key="4">
    <source>
        <dbReference type="Proteomes" id="UP001431209"/>
    </source>
</evidence>
<evidence type="ECO:0000256" key="1">
    <source>
        <dbReference type="ARBA" id="ARBA00008455"/>
    </source>
</evidence>
<dbReference type="Pfam" id="PF00112">
    <property type="entry name" value="Peptidase_C1"/>
    <property type="match status" value="1"/>
</dbReference>
<proteinExistence type="inferred from homology"/>
<dbReference type="InterPro" id="IPR000668">
    <property type="entry name" value="Peptidase_C1A_C"/>
</dbReference>
<dbReference type="SMART" id="SM00645">
    <property type="entry name" value="Pept_C1"/>
    <property type="match status" value="1"/>
</dbReference>
<dbReference type="PANTHER" id="PTHR12411">
    <property type="entry name" value="CYSTEINE PROTEASE FAMILY C1-RELATED"/>
    <property type="match status" value="1"/>
</dbReference>
<dbReference type="EMBL" id="JAOPGA020000927">
    <property type="protein sequence ID" value="KAL0483074.1"/>
    <property type="molecule type" value="Genomic_DNA"/>
</dbReference>
<dbReference type="InterPro" id="IPR013128">
    <property type="entry name" value="Peptidase_C1A"/>
</dbReference>
<dbReference type="GO" id="GO:0008234">
    <property type="term" value="F:cysteine-type peptidase activity"/>
    <property type="evidence" value="ECO:0007669"/>
    <property type="project" value="InterPro"/>
</dbReference>
<dbReference type="GO" id="GO:0006508">
    <property type="term" value="P:proteolysis"/>
    <property type="evidence" value="ECO:0007669"/>
    <property type="project" value="InterPro"/>
</dbReference>
<dbReference type="SUPFAM" id="SSF54001">
    <property type="entry name" value="Cysteine proteinases"/>
    <property type="match status" value="1"/>
</dbReference>
<feature type="domain" description="Peptidase C1A papain C-terminal" evidence="2">
    <location>
        <begin position="19"/>
        <end position="245"/>
    </location>
</feature>
<dbReference type="InterPro" id="IPR038765">
    <property type="entry name" value="Papain-like_cys_pep_sf"/>
</dbReference>
<comment type="similarity">
    <text evidence="1">Belongs to the peptidase C1 family.</text>
</comment>
<dbReference type="AlphaFoldDB" id="A0AAW2Z2C3"/>
<dbReference type="Gene3D" id="3.90.70.10">
    <property type="entry name" value="Cysteine proteinases"/>
    <property type="match status" value="1"/>
</dbReference>
<keyword evidence="4" id="KW-1185">Reference proteome</keyword>
<comment type="caution">
    <text evidence="3">The sequence shown here is derived from an EMBL/GenBank/DDBJ whole genome shotgun (WGS) entry which is preliminary data.</text>
</comment>
<organism evidence="3 4">
    <name type="scientific">Acrasis kona</name>
    <dbReference type="NCBI Taxonomy" id="1008807"/>
    <lineage>
        <taxon>Eukaryota</taxon>
        <taxon>Discoba</taxon>
        <taxon>Heterolobosea</taxon>
        <taxon>Tetramitia</taxon>
        <taxon>Eutetramitia</taxon>
        <taxon>Acrasidae</taxon>
        <taxon>Acrasis</taxon>
    </lineage>
</organism>
<name>A0AAW2Z2C3_9EUKA</name>
<protein>
    <submittedName>
        <fullName evidence="3">Cathepsin B</fullName>
    </submittedName>
</protein>
<dbReference type="PROSITE" id="PS00639">
    <property type="entry name" value="THIOL_PROTEASE_HIS"/>
    <property type="match status" value="1"/>
</dbReference>